<gene>
    <name evidence="1" type="ORF">AAF712_010818</name>
</gene>
<dbReference type="SUPFAM" id="SSF52058">
    <property type="entry name" value="L domain-like"/>
    <property type="match status" value="1"/>
</dbReference>
<comment type="caution">
    <text evidence="1">The sequence shown here is derived from an EMBL/GenBank/DDBJ whole genome shotgun (WGS) entry which is preliminary data.</text>
</comment>
<protein>
    <recommendedName>
        <fullName evidence="3">F-box domain-containing protein</fullName>
    </recommendedName>
</protein>
<evidence type="ECO:0008006" key="3">
    <source>
        <dbReference type="Google" id="ProtNLM"/>
    </source>
</evidence>
<accession>A0ABR2ZN31</accession>
<dbReference type="Proteomes" id="UP001437256">
    <property type="component" value="Unassembled WGS sequence"/>
</dbReference>
<dbReference type="InterPro" id="IPR032675">
    <property type="entry name" value="LRR_dom_sf"/>
</dbReference>
<name>A0ABR2ZN31_9AGAR</name>
<dbReference type="Gene3D" id="3.80.10.10">
    <property type="entry name" value="Ribonuclease Inhibitor"/>
    <property type="match status" value="1"/>
</dbReference>
<reference evidence="1 2" key="1">
    <citation type="submission" date="2024-05" db="EMBL/GenBank/DDBJ databases">
        <title>A draft genome resource for the thread blight pathogen Marasmius tenuissimus strain MS-2.</title>
        <authorList>
            <person name="Yulfo-Soto G.E."/>
            <person name="Baruah I.K."/>
            <person name="Amoako-Attah I."/>
            <person name="Bukari Y."/>
            <person name="Meinhardt L.W."/>
            <person name="Bailey B.A."/>
            <person name="Cohen S.P."/>
        </authorList>
    </citation>
    <scope>NUCLEOTIDE SEQUENCE [LARGE SCALE GENOMIC DNA]</scope>
    <source>
        <strain evidence="1 2">MS-2</strain>
    </source>
</reference>
<organism evidence="1 2">
    <name type="scientific">Marasmius tenuissimus</name>
    <dbReference type="NCBI Taxonomy" id="585030"/>
    <lineage>
        <taxon>Eukaryota</taxon>
        <taxon>Fungi</taxon>
        <taxon>Dikarya</taxon>
        <taxon>Basidiomycota</taxon>
        <taxon>Agaricomycotina</taxon>
        <taxon>Agaricomycetes</taxon>
        <taxon>Agaricomycetidae</taxon>
        <taxon>Agaricales</taxon>
        <taxon>Marasmiineae</taxon>
        <taxon>Marasmiaceae</taxon>
        <taxon>Marasmius</taxon>
    </lineage>
</organism>
<keyword evidence="2" id="KW-1185">Reference proteome</keyword>
<proteinExistence type="predicted"/>
<evidence type="ECO:0000313" key="1">
    <source>
        <dbReference type="EMBL" id="KAL0062334.1"/>
    </source>
</evidence>
<evidence type="ECO:0000313" key="2">
    <source>
        <dbReference type="Proteomes" id="UP001437256"/>
    </source>
</evidence>
<dbReference type="EMBL" id="JBBXMP010000108">
    <property type="protein sequence ID" value="KAL0062334.1"/>
    <property type="molecule type" value="Genomic_DNA"/>
</dbReference>
<sequence>MPLVFMTRRFLTAPVRYRQTIMKRNSLPLVCKEWYHTAMDLLYEEVHLRSLWQLFKFIESLETSGHDRRGLVKDLVIETLTPALKPVLEGEGAVDDNDDRVFLKSRTSVALFSIIHRICLLCPNISTLSYFPNGDQDKNPFDFFFEGNLCQNNSISTIPKSLLPDAFPLRELRLGQEASHLLSGHSLSQLKTLEVLEIHLDSLSFLSAVKNVDLPNLKWFRCLFNQGAHIWSSTDISQAMRVFATTFAMPRLESLTILVDLWWHYTRGSSHGHLCEDLIKAHKERLVYLCLVGIKSSSSEPELAKILQETTRLRHLVIDDLGIQELDSNGSWIQRSLEYIDVWCSFTGKFVHRIGSVDTNITTTKFPALKCPPRMFDMGLIHTRASADLPTFILPGDGGVRYPGLTDIGVTSDGRIVYKNDFAYVDDRWDWNRLVPSNGPNSSTSPVSMIFDVSDEDDLDYQWEDVSSTHSAEDYESDADSLLSVIRSRHR</sequence>